<evidence type="ECO:0000256" key="4">
    <source>
        <dbReference type="SAM" id="MobiDB-lite"/>
    </source>
</evidence>
<feature type="compositionally biased region" description="Basic residues" evidence="4">
    <location>
        <begin position="970"/>
        <end position="979"/>
    </location>
</feature>
<feature type="region of interest" description="Disordered" evidence="4">
    <location>
        <begin position="835"/>
        <end position="1216"/>
    </location>
</feature>
<gene>
    <name evidence="7" type="ORF">BP5796_07170</name>
</gene>
<feature type="compositionally biased region" description="Basic and acidic residues" evidence="4">
    <location>
        <begin position="151"/>
        <end position="160"/>
    </location>
</feature>
<keyword evidence="2" id="KW-0238">DNA-binding</keyword>
<feature type="compositionally biased region" description="Basic and acidic residues" evidence="4">
    <location>
        <begin position="1047"/>
        <end position="1056"/>
    </location>
</feature>
<comment type="subcellular location">
    <subcellularLocation>
        <location evidence="1">Nucleus</location>
    </subcellularLocation>
</comment>
<evidence type="ECO:0000259" key="5">
    <source>
        <dbReference type="PROSITE" id="PS50090"/>
    </source>
</evidence>
<dbReference type="InterPro" id="IPR009057">
    <property type="entry name" value="Homeodomain-like_sf"/>
</dbReference>
<dbReference type="CDD" id="cd00167">
    <property type="entry name" value="SANT"/>
    <property type="match status" value="2"/>
</dbReference>
<feature type="region of interest" description="Disordered" evidence="4">
    <location>
        <begin position="131"/>
        <end position="285"/>
    </location>
</feature>
<feature type="compositionally biased region" description="Basic and acidic residues" evidence="4">
    <location>
        <begin position="997"/>
        <end position="1009"/>
    </location>
</feature>
<feature type="compositionally biased region" description="Basic residues" evidence="4">
    <location>
        <begin position="255"/>
        <end position="264"/>
    </location>
</feature>
<feature type="region of interest" description="Disordered" evidence="4">
    <location>
        <begin position="332"/>
        <end position="499"/>
    </location>
</feature>
<dbReference type="GO" id="GO:0000976">
    <property type="term" value="F:transcription cis-regulatory region binding"/>
    <property type="evidence" value="ECO:0007669"/>
    <property type="project" value="TreeGrafter"/>
</dbReference>
<feature type="compositionally biased region" description="Low complexity" evidence="4">
    <location>
        <begin position="1125"/>
        <end position="1134"/>
    </location>
</feature>
<feature type="compositionally biased region" description="Acidic residues" evidence="4">
    <location>
        <begin position="865"/>
        <end position="877"/>
    </location>
</feature>
<dbReference type="PROSITE" id="PS51294">
    <property type="entry name" value="HTH_MYB"/>
    <property type="match status" value="1"/>
</dbReference>
<feature type="region of interest" description="Disordered" evidence="4">
    <location>
        <begin position="1243"/>
        <end position="1373"/>
    </location>
</feature>
<evidence type="ECO:0000256" key="3">
    <source>
        <dbReference type="ARBA" id="ARBA00023242"/>
    </source>
</evidence>
<dbReference type="Pfam" id="PF13921">
    <property type="entry name" value="Myb_DNA-bind_6"/>
    <property type="match status" value="1"/>
</dbReference>
<feature type="domain" description="Myb-like" evidence="5">
    <location>
        <begin position="622"/>
        <end position="694"/>
    </location>
</feature>
<dbReference type="Gene3D" id="1.10.10.60">
    <property type="entry name" value="Homeodomain-like"/>
    <property type="match status" value="2"/>
</dbReference>
<feature type="compositionally biased region" description="Polar residues" evidence="4">
    <location>
        <begin position="982"/>
        <end position="992"/>
    </location>
</feature>
<dbReference type="EMBL" id="PDLN01000010">
    <property type="protein sequence ID" value="RDW73728.1"/>
    <property type="molecule type" value="Genomic_DNA"/>
</dbReference>
<feature type="compositionally biased region" description="Polar residues" evidence="4">
    <location>
        <begin position="383"/>
        <end position="393"/>
    </location>
</feature>
<organism evidence="7 8">
    <name type="scientific">Coleophoma crateriformis</name>
    <dbReference type="NCBI Taxonomy" id="565419"/>
    <lineage>
        <taxon>Eukaryota</taxon>
        <taxon>Fungi</taxon>
        <taxon>Dikarya</taxon>
        <taxon>Ascomycota</taxon>
        <taxon>Pezizomycotina</taxon>
        <taxon>Leotiomycetes</taxon>
        <taxon>Helotiales</taxon>
        <taxon>Dermateaceae</taxon>
        <taxon>Coleophoma</taxon>
    </lineage>
</organism>
<dbReference type="PANTHER" id="PTHR46380">
    <property type="entry name" value="CYCLIN-D-BINDING MYB-LIKE TRANSCRIPTION FACTOR 1"/>
    <property type="match status" value="1"/>
</dbReference>
<feature type="compositionally biased region" description="Polar residues" evidence="4">
    <location>
        <begin position="1303"/>
        <end position="1314"/>
    </location>
</feature>
<keyword evidence="8" id="KW-1185">Reference proteome</keyword>
<feature type="compositionally biased region" description="Polar residues" evidence="4">
    <location>
        <begin position="408"/>
        <end position="417"/>
    </location>
</feature>
<dbReference type="InterPro" id="IPR017930">
    <property type="entry name" value="Myb_dom"/>
</dbReference>
<reference evidence="7 8" key="1">
    <citation type="journal article" date="2018" name="IMA Fungus">
        <title>IMA Genome-F 9: Draft genome sequence of Annulohypoxylon stygium, Aspergillus mulundensis, Berkeleyomyces basicola (syn. Thielaviopsis basicola), Ceratocystis smalleyi, two Cercospora beticola strains, Coleophoma cylindrospora, Fusarium fracticaudum, Phialophora cf. hyalina, and Morchella septimelata.</title>
        <authorList>
            <person name="Wingfield B.D."/>
            <person name="Bills G.F."/>
            <person name="Dong Y."/>
            <person name="Huang W."/>
            <person name="Nel W.J."/>
            <person name="Swalarsk-Parry B.S."/>
            <person name="Vaghefi N."/>
            <person name="Wilken P.M."/>
            <person name="An Z."/>
            <person name="de Beer Z.W."/>
            <person name="De Vos L."/>
            <person name="Chen L."/>
            <person name="Duong T.A."/>
            <person name="Gao Y."/>
            <person name="Hammerbacher A."/>
            <person name="Kikkert J.R."/>
            <person name="Li Y."/>
            <person name="Li H."/>
            <person name="Li K."/>
            <person name="Li Q."/>
            <person name="Liu X."/>
            <person name="Ma X."/>
            <person name="Naidoo K."/>
            <person name="Pethybridge S.J."/>
            <person name="Sun J."/>
            <person name="Steenkamp E.T."/>
            <person name="van der Nest M.A."/>
            <person name="van Wyk S."/>
            <person name="Wingfield M.J."/>
            <person name="Xiong C."/>
            <person name="Yue Q."/>
            <person name="Zhang X."/>
        </authorList>
    </citation>
    <scope>NUCLEOTIDE SEQUENCE [LARGE SCALE GENOMIC DNA]</scope>
    <source>
        <strain evidence="7 8">BP5796</strain>
    </source>
</reference>
<evidence type="ECO:0000256" key="1">
    <source>
        <dbReference type="ARBA" id="ARBA00004123"/>
    </source>
</evidence>
<evidence type="ECO:0000313" key="7">
    <source>
        <dbReference type="EMBL" id="RDW73728.1"/>
    </source>
</evidence>
<dbReference type="PROSITE" id="PS50090">
    <property type="entry name" value="MYB_LIKE"/>
    <property type="match status" value="2"/>
</dbReference>
<feature type="compositionally biased region" description="Polar residues" evidence="4">
    <location>
        <begin position="216"/>
        <end position="236"/>
    </location>
</feature>
<feature type="compositionally biased region" description="Polar residues" evidence="4">
    <location>
        <begin position="183"/>
        <end position="195"/>
    </location>
</feature>
<dbReference type="PANTHER" id="PTHR46380:SF2">
    <property type="entry name" value="CYCLIN-D-BINDING MYB-LIKE TRANSCRIPTION FACTOR 1"/>
    <property type="match status" value="1"/>
</dbReference>
<dbReference type="SUPFAM" id="SSF46689">
    <property type="entry name" value="Homeodomain-like"/>
    <property type="match status" value="2"/>
</dbReference>
<feature type="compositionally biased region" description="Basic residues" evidence="4">
    <location>
        <begin position="76"/>
        <end position="91"/>
    </location>
</feature>
<comment type="caution">
    <text evidence="7">The sequence shown here is derived from an EMBL/GenBank/DDBJ whole genome shotgun (WGS) entry which is preliminary data.</text>
</comment>
<feature type="compositionally biased region" description="Basic and acidic residues" evidence="4">
    <location>
        <begin position="883"/>
        <end position="919"/>
    </location>
</feature>
<evidence type="ECO:0000256" key="2">
    <source>
        <dbReference type="ARBA" id="ARBA00023125"/>
    </source>
</evidence>
<dbReference type="GO" id="GO:0005634">
    <property type="term" value="C:nucleus"/>
    <property type="evidence" value="ECO:0007669"/>
    <property type="project" value="UniProtKB-SubCell"/>
</dbReference>
<feature type="compositionally biased region" description="Acidic residues" evidence="4">
    <location>
        <begin position="1064"/>
        <end position="1099"/>
    </location>
</feature>
<name>A0A3D8RIH2_9HELO</name>
<dbReference type="OrthoDB" id="39591at2759"/>
<feature type="compositionally biased region" description="Basic and acidic residues" evidence="4">
    <location>
        <begin position="1275"/>
        <end position="1286"/>
    </location>
</feature>
<evidence type="ECO:0000259" key="6">
    <source>
        <dbReference type="PROSITE" id="PS51294"/>
    </source>
</evidence>
<feature type="domain" description="Myb-like" evidence="5">
    <location>
        <begin position="565"/>
        <end position="620"/>
    </location>
</feature>
<feature type="region of interest" description="Disordered" evidence="4">
    <location>
        <begin position="12"/>
        <end position="106"/>
    </location>
</feature>
<feature type="compositionally biased region" description="Polar residues" evidence="4">
    <location>
        <begin position="476"/>
        <end position="499"/>
    </location>
</feature>
<dbReference type="InterPro" id="IPR051651">
    <property type="entry name" value="DMTF1_DNA-bind_reg"/>
</dbReference>
<evidence type="ECO:0000313" key="8">
    <source>
        <dbReference type="Proteomes" id="UP000256328"/>
    </source>
</evidence>
<feature type="compositionally biased region" description="Polar residues" evidence="4">
    <location>
        <begin position="1359"/>
        <end position="1373"/>
    </location>
</feature>
<protein>
    <recommendedName>
        <fullName evidence="9">DNA-binding protein REB1</fullName>
    </recommendedName>
</protein>
<dbReference type="InterPro" id="IPR001005">
    <property type="entry name" value="SANT/Myb"/>
</dbReference>
<feature type="compositionally biased region" description="Acidic residues" evidence="4">
    <location>
        <begin position="835"/>
        <end position="846"/>
    </location>
</feature>
<accession>A0A3D8RIH2</accession>
<feature type="compositionally biased region" description="Acidic residues" evidence="4">
    <location>
        <begin position="1165"/>
        <end position="1175"/>
    </location>
</feature>
<feature type="compositionally biased region" description="Polar residues" evidence="4">
    <location>
        <begin position="1024"/>
        <end position="1043"/>
    </location>
</feature>
<feature type="domain" description="HTH myb-type" evidence="6">
    <location>
        <begin position="623"/>
        <end position="698"/>
    </location>
</feature>
<keyword evidence="3" id="KW-0539">Nucleus</keyword>
<dbReference type="Proteomes" id="UP000256328">
    <property type="component" value="Unassembled WGS sequence"/>
</dbReference>
<sequence length="1373" mass="153919">MAARLSGVFKWFSSSAPEVKASNPEIPPTQVDGRGQNGDPDEQSGERSPSYQDAIEYTQIEDDHADAPSSTPVAVVKKRKEKKGKKGKTRTAKTVSELEKIQDTEMQDTAADDMDLPAHMGKVGDVTTALEVGSSAGAKKARRSKGSLSKSDLKVLKENQQRGLVGDEGDAVVKENRQVPESPISTEISNRSRVSVATPAKVQESNDDDYEALLHNQLSPAKQQQAPEALSHNISDATMDDRLDQPEPNASLKPLGKKQKKKRSLSISESQAETVPKSKRTKVLETGKSDIKAMLSSRQVAKVLGQFEKETHEEFKQGVLVSPSSSRVEVILPGLSASTRHETSSSQKTPKTRKVKNGFTPVNPQQTPEVGEEEHEVVPVTESGSNAESTSQPKSPPQRSHKRASRAQEVNVTQSQELDGGKEIQSHPGKTARKKKSHKNIESERQLEIGEPSPPKSASRPKRRLPTDDTEEKAVNLQTEQKTKASKTTKAPFSGNVNSKMTPHDVELLSNAVATYEGMYNLTHDELITMVHDDANKQKQLWNHIGEAVPHLNRRRVLAFVRRSYHNFQKGPWTEQEDEDLEKVYNRAIENRTGQKLWLEIQTALNRYAEDCRDRWRTYSTCKNRKTGLWSQEEEERLRKIVEHCKGLSVEANRAAGKGSLVLAEVEPNWSIVAKMMDGTRTRLSCYNKWMNIQQREKESHDPIAEAPVTSTPWRAVQALDQARSLSKDEKIAILSYISTSGAATEGKIPWKVFSMRKAQEGNVLTYRVFLRAALNSLSDDDFPSMQDKISELLNKLHSNTSLAIEYDRLGIPKRRRRPRAEGYRLSRNVIMSDDEANLTSEDEPEPSSSMRYRMKKTGESQETVADDSNDDADEDIAGIFEGIKRSHEKSSKNREKTVAKEDPMDYEPESSHLVEKSKGAKRAKKFKALPVAGIDGTAKESILLERSPEDEPTEAPTVKESTVSAPVKEKKKKGRKEKKVTMTSENPFQEQEQVDQESKVSVDLDAIVKKNRRGKQQQRESLKQTNNDEAIPTSDNVVNIQASPAIEDRSTDPPVERNSTPEEYPEEAIEDETPEENELEEEGEENQEDELEEIASDGEDWRRMSANMIPRYELDQEGEEEVSTPDPLDTTSSSERDEIDDDVQDAVSFTHDKAQVNDMVGYEAAEDDSEDSAEDSTTSHLLEEQEITTFDLPRSHLNTQLEASPELQGTPREIRESSQILELFPAIKQNKPRKRIAAALEEEVVEETESSQSELLEPRRKEKKIRKGLSSIETSHRLHEDDESRRRPKKKKRVDVSKAQEIWTSFQPNTKKTVNGDRLQSDNARNNAKRSFVLDQAAEDTDSDSDSSIPAVKLPKALNNNTNGRMKTSGFK</sequence>
<dbReference type="SMART" id="SM00717">
    <property type="entry name" value="SANT"/>
    <property type="match status" value="2"/>
</dbReference>
<evidence type="ECO:0008006" key="9">
    <source>
        <dbReference type="Google" id="ProtNLM"/>
    </source>
</evidence>
<proteinExistence type="predicted"/>
<feature type="compositionally biased region" description="Basic and acidic residues" evidence="4">
    <location>
        <begin position="439"/>
        <end position="448"/>
    </location>
</feature>
<dbReference type="GO" id="GO:0003700">
    <property type="term" value="F:DNA-binding transcription factor activity"/>
    <property type="evidence" value="ECO:0007669"/>
    <property type="project" value="TreeGrafter"/>
</dbReference>